<gene>
    <name evidence="8" type="ORF">ARMSODRAFT_949209</name>
</gene>
<comment type="pathway">
    <text evidence="1">Amino-acid biosynthesis; L-phenylalanine biosynthesis; phenylpyruvate from prephenate: step 1/1.</text>
</comment>
<dbReference type="AlphaFoldDB" id="A0A2H3CKL5"/>
<dbReference type="Pfam" id="PF00800">
    <property type="entry name" value="PDT"/>
    <property type="match status" value="1"/>
</dbReference>
<evidence type="ECO:0000259" key="7">
    <source>
        <dbReference type="PROSITE" id="PS51171"/>
    </source>
</evidence>
<dbReference type="PANTHER" id="PTHR21022:SF19">
    <property type="entry name" value="PREPHENATE DEHYDRATASE-RELATED"/>
    <property type="match status" value="1"/>
</dbReference>
<proteinExistence type="predicted"/>
<keyword evidence="9" id="KW-1185">Reference proteome</keyword>
<evidence type="ECO:0000256" key="5">
    <source>
        <dbReference type="ARBA" id="ARBA00023222"/>
    </source>
</evidence>
<protein>
    <recommendedName>
        <fullName evidence="2">prephenate dehydratase</fullName>
        <ecNumber evidence="2">4.2.1.51</ecNumber>
    </recommendedName>
</protein>
<dbReference type="UniPathway" id="UPA00121">
    <property type="reaction ID" value="UER00345"/>
</dbReference>
<dbReference type="GO" id="GO:0004664">
    <property type="term" value="F:prephenate dehydratase activity"/>
    <property type="evidence" value="ECO:0007669"/>
    <property type="project" value="UniProtKB-EC"/>
</dbReference>
<dbReference type="EC" id="4.2.1.51" evidence="2"/>
<dbReference type="Proteomes" id="UP000218334">
    <property type="component" value="Unassembled WGS sequence"/>
</dbReference>
<organism evidence="8 9">
    <name type="scientific">Armillaria solidipes</name>
    <dbReference type="NCBI Taxonomy" id="1076256"/>
    <lineage>
        <taxon>Eukaryota</taxon>
        <taxon>Fungi</taxon>
        <taxon>Dikarya</taxon>
        <taxon>Basidiomycota</taxon>
        <taxon>Agaricomycotina</taxon>
        <taxon>Agaricomycetes</taxon>
        <taxon>Agaricomycetidae</taxon>
        <taxon>Agaricales</taxon>
        <taxon>Marasmiineae</taxon>
        <taxon>Physalacriaceae</taxon>
        <taxon>Armillaria</taxon>
    </lineage>
</organism>
<dbReference type="Gene3D" id="3.40.190.10">
    <property type="entry name" value="Periplasmic binding protein-like II"/>
    <property type="match status" value="2"/>
</dbReference>
<dbReference type="EMBL" id="KZ293416">
    <property type="protein sequence ID" value="PBK77307.1"/>
    <property type="molecule type" value="Genomic_DNA"/>
</dbReference>
<accession>A0A2H3CKL5</accession>
<evidence type="ECO:0000256" key="6">
    <source>
        <dbReference type="ARBA" id="ARBA00023239"/>
    </source>
</evidence>
<dbReference type="CDD" id="cd13532">
    <property type="entry name" value="PBP2_PDT_like"/>
    <property type="match status" value="1"/>
</dbReference>
<evidence type="ECO:0000256" key="3">
    <source>
        <dbReference type="ARBA" id="ARBA00022605"/>
    </source>
</evidence>
<dbReference type="STRING" id="1076256.A0A2H3CKL5"/>
<dbReference type="PIRSF" id="PIRSF001500">
    <property type="entry name" value="Chor_mut_pdt_Ppr"/>
    <property type="match status" value="1"/>
</dbReference>
<evidence type="ECO:0000256" key="1">
    <source>
        <dbReference type="ARBA" id="ARBA00004741"/>
    </source>
</evidence>
<keyword evidence="3" id="KW-0028">Amino-acid biosynthesis</keyword>
<evidence type="ECO:0000256" key="4">
    <source>
        <dbReference type="ARBA" id="ARBA00023141"/>
    </source>
</evidence>
<feature type="domain" description="Prephenate dehydratase" evidence="7">
    <location>
        <begin position="11"/>
        <end position="189"/>
    </location>
</feature>
<dbReference type="InterPro" id="IPR001086">
    <property type="entry name" value="Preph_deHydtase"/>
</dbReference>
<dbReference type="SUPFAM" id="SSF53850">
    <property type="entry name" value="Periplasmic binding protein-like II"/>
    <property type="match status" value="1"/>
</dbReference>
<evidence type="ECO:0000313" key="9">
    <source>
        <dbReference type="Proteomes" id="UP000218334"/>
    </source>
</evidence>
<keyword evidence="6" id="KW-0456">Lyase</keyword>
<keyword evidence="5" id="KW-0584">Phenylalanine biosynthesis</keyword>
<sequence>MADLPLQNKPAVAFLGPLGTYTHQAAYEKFGTDVEYIEKNSIAEVFDSLSTTVDIGIVPQENSIFGPVIETYDCLRRDDPIFVRDDIVLTIQHCLIVRKGVKLSDIDCVMSHEQALGQCRVFIEKHLPHASLKKMPSTSAAAKALLSSPLTCAAICSKACLTVFNGLDMLNEGIQDQHSNFTRFYVVAKPSNNVPSMTERRTRALLRLSVDVTNKSASIMALLAALRMDCISRVDRRPALDNVPFHDIYFIELDSIAEQSQDVWESEVERGLERVRLAGGAGRLLGIW</sequence>
<reference evidence="9" key="1">
    <citation type="journal article" date="2017" name="Nat. Ecol. Evol.">
        <title>Genome expansion and lineage-specific genetic innovations in the forest pathogenic fungi Armillaria.</title>
        <authorList>
            <person name="Sipos G."/>
            <person name="Prasanna A.N."/>
            <person name="Walter M.C."/>
            <person name="O'Connor E."/>
            <person name="Balint B."/>
            <person name="Krizsan K."/>
            <person name="Kiss B."/>
            <person name="Hess J."/>
            <person name="Varga T."/>
            <person name="Slot J."/>
            <person name="Riley R."/>
            <person name="Boka B."/>
            <person name="Rigling D."/>
            <person name="Barry K."/>
            <person name="Lee J."/>
            <person name="Mihaltcheva S."/>
            <person name="LaButti K."/>
            <person name="Lipzen A."/>
            <person name="Waldron R."/>
            <person name="Moloney N.M."/>
            <person name="Sperisen C."/>
            <person name="Kredics L."/>
            <person name="Vagvoelgyi C."/>
            <person name="Patrignani A."/>
            <person name="Fitzpatrick D."/>
            <person name="Nagy I."/>
            <person name="Doyle S."/>
            <person name="Anderson J.B."/>
            <person name="Grigoriev I.V."/>
            <person name="Gueldener U."/>
            <person name="Muensterkoetter M."/>
            <person name="Nagy L.G."/>
        </authorList>
    </citation>
    <scope>NUCLEOTIDE SEQUENCE [LARGE SCALE GENOMIC DNA]</scope>
    <source>
        <strain evidence="9">28-4</strain>
    </source>
</reference>
<name>A0A2H3CKL5_9AGAR</name>
<keyword evidence="4" id="KW-0057">Aromatic amino acid biosynthesis</keyword>
<dbReference type="GO" id="GO:0005737">
    <property type="term" value="C:cytoplasm"/>
    <property type="evidence" value="ECO:0007669"/>
    <property type="project" value="TreeGrafter"/>
</dbReference>
<dbReference type="PROSITE" id="PS51171">
    <property type="entry name" value="PREPHENATE_DEHYDR_3"/>
    <property type="match status" value="1"/>
</dbReference>
<dbReference type="InterPro" id="IPR008242">
    <property type="entry name" value="Chor_mutase/pphenate_deHydtase"/>
</dbReference>
<evidence type="ECO:0000256" key="2">
    <source>
        <dbReference type="ARBA" id="ARBA00013147"/>
    </source>
</evidence>
<dbReference type="GO" id="GO:0009094">
    <property type="term" value="P:L-phenylalanine biosynthetic process"/>
    <property type="evidence" value="ECO:0007669"/>
    <property type="project" value="UniProtKB-UniPathway"/>
</dbReference>
<dbReference type="PANTHER" id="PTHR21022">
    <property type="entry name" value="PREPHENATE DEHYDRATASE P PROTEIN"/>
    <property type="match status" value="1"/>
</dbReference>
<evidence type="ECO:0000313" key="8">
    <source>
        <dbReference type="EMBL" id="PBK77307.1"/>
    </source>
</evidence>